<comment type="caution">
    <text evidence="1">The sequence shown here is derived from an EMBL/GenBank/DDBJ whole genome shotgun (WGS) entry which is preliminary data.</text>
</comment>
<protein>
    <submittedName>
        <fullName evidence="1">Uncharacterized protein</fullName>
    </submittedName>
</protein>
<dbReference type="AlphaFoldDB" id="A0A510Y7J4"/>
<dbReference type="Proteomes" id="UP000321051">
    <property type="component" value="Unassembled WGS sequence"/>
</dbReference>
<dbReference type="STRING" id="1371.GCA_900166605_02142"/>
<sequence>MLAPLIRPGLRSEVYMHQAVWHFLQWLKDRKAVCFHNGRWHVKKELLPEVSVETGWSKDRSFVKMFTVFLKKLETEKRFIGTTGDSSIQ</sequence>
<dbReference type="EMBL" id="BJUN01000011">
    <property type="protein sequence ID" value="GEK59143.1"/>
    <property type="molecule type" value="Genomic_DNA"/>
</dbReference>
<accession>A0A510Y7J4</accession>
<proteinExistence type="predicted"/>
<keyword evidence="2" id="KW-1185">Reference proteome</keyword>
<gene>
    <name evidence="1" type="ORF">MHA01_20480</name>
</gene>
<evidence type="ECO:0000313" key="2">
    <source>
        <dbReference type="Proteomes" id="UP000321051"/>
    </source>
</evidence>
<organism evidence="1 2">
    <name type="scientific">Marinococcus halophilus</name>
    <dbReference type="NCBI Taxonomy" id="1371"/>
    <lineage>
        <taxon>Bacteria</taxon>
        <taxon>Bacillati</taxon>
        <taxon>Bacillota</taxon>
        <taxon>Bacilli</taxon>
        <taxon>Bacillales</taxon>
        <taxon>Bacillaceae</taxon>
        <taxon>Marinococcus</taxon>
    </lineage>
</organism>
<evidence type="ECO:0000313" key="1">
    <source>
        <dbReference type="EMBL" id="GEK59143.1"/>
    </source>
</evidence>
<name>A0A510Y7J4_MARHA</name>
<reference evidence="1 2" key="1">
    <citation type="submission" date="2019-07" db="EMBL/GenBank/DDBJ databases">
        <title>Whole genome shotgun sequence of Marinococcus halophilus NBRC 102359.</title>
        <authorList>
            <person name="Hosoyama A."/>
            <person name="Uohara A."/>
            <person name="Ohji S."/>
            <person name="Ichikawa N."/>
        </authorList>
    </citation>
    <scope>NUCLEOTIDE SEQUENCE [LARGE SCALE GENOMIC DNA]</scope>
    <source>
        <strain evidence="1 2">NBRC 102359</strain>
    </source>
</reference>